<dbReference type="EMBL" id="VSSQ01034981">
    <property type="protein sequence ID" value="MPM87078.1"/>
    <property type="molecule type" value="Genomic_DNA"/>
</dbReference>
<dbReference type="Pfam" id="PF00005">
    <property type="entry name" value="ABC_tran"/>
    <property type="match status" value="1"/>
</dbReference>
<dbReference type="Gene3D" id="3.40.50.300">
    <property type="entry name" value="P-loop containing nucleotide triphosphate hydrolases"/>
    <property type="match status" value="1"/>
</dbReference>
<dbReference type="InterPro" id="IPR027417">
    <property type="entry name" value="P-loop_NTPase"/>
</dbReference>
<reference evidence="2" key="1">
    <citation type="submission" date="2019-08" db="EMBL/GenBank/DDBJ databases">
        <authorList>
            <person name="Kucharzyk K."/>
            <person name="Murdoch R.W."/>
            <person name="Higgins S."/>
            <person name="Loffler F."/>
        </authorList>
    </citation>
    <scope>NUCLEOTIDE SEQUENCE</scope>
</reference>
<proteinExistence type="predicted"/>
<feature type="domain" description="ABC transporter" evidence="1">
    <location>
        <begin position="16"/>
        <end position="77"/>
    </location>
</feature>
<keyword evidence="2" id="KW-0547">Nucleotide-binding</keyword>
<dbReference type="PANTHER" id="PTHR24222:SF76">
    <property type="entry name" value="MYCOBACTIN IMPORT ATP-BINDING_PERMEASE PROTEIN IRTB"/>
    <property type="match status" value="1"/>
</dbReference>
<evidence type="ECO:0000313" key="2">
    <source>
        <dbReference type="EMBL" id="MPM87078.1"/>
    </source>
</evidence>
<sequence>MLGFYVARKSSDASEEELIAAAKAAHAHSFIKRLPQGYDTPVGEGGGNLSQGQRQLLCIARIMLTSPPMLILDEATSSIDTRTEGKIQRAFDEMMAGRTSFVVAHRLSTIRNADCILVMDAGRIVERGTHDELLAKGGFYAKLYNSQFAPTH</sequence>
<dbReference type="GO" id="GO:0042626">
    <property type="term" value="F:ATPase-coupled transmembrane transporter activity"/>
    <property type="evidence" value="ECO:0007669"/>
    <property type="project" value="TreeGrafter"/>
</dbReference>
<evidence type="ECO:0000259" key="1">
    <source>
        <dbReference type="Pfam" id="PF00005"/>
    </source>
</evidence>
<dbReference type="GO" id="GO:0016887">
    <property type="term" value="F:ATP hydrolysis activity"/>
    <property type="evidence" value="ECO:0007669"/>
    <property type="project" value="InterPro"/>
</dbReference>
<comment type="caution">
    <text evidence="2">The sequence shown here is derived from an EMBL/GenBank/DDBJ whole genome shotgun (WGS) entry which is preliminary data.</text>
</comment>
<dbReference type="GO" id="GO:0005524">
    <property type="term" value="F:ATP binding"/>
    <property type="evidence" value="ECO:0007669"/>
    <property type="project" value="UniProtKB-KW"/>
</dbReference>
<organism evidence="2">
    <name type="scientific">bioreactor metagenome</name>
    <dbReference type="NCBI Taxonomy" id="1076179"/>
    <lineage>
        <taxon>unclassified sequences</taxon>
        <taxon>metagenomes</taxon>
        <taxon>ecological metagenomes</taxon>
    </lineage>
</organism>
<dbReference type="SUPFAM" id="SSF52540">
    <property type="entry name" value="P-loop containing nucleoside triphosphate hydrolases"/>
    <property type="match status" value="1"/>
</dbReference>
<accession>A0A645DDG0</accession>
<dbReference type="GO" id="GO:0005886">
    <property type="term" value="C:plasma membrane"/>
    <property type="evidence" value="ECO:0007669"/>
    <property type="project" value="TreeGrafter"/>
</dbReference>
<protein>
    <submittedName>
        <fullName evidence="2">Putative ABC transporter ATP-binding protein</fullName>
    </submittedName>
</protein>
<name>A0A645DDG0_9ZZZZ</name>
<dbReference type="AlphaFoldDB" id="A0A645DDG0"/>
<gene>
    <name evidence="2" type="ORF">SDC9_134171</name>
</gene>
<dbReference type="PANTHER" id="PTHR24222">
    <property type="entry name" value="ABC TRANSPORTER B FAMILY"/>
    <property type="match status" value="1"/>
</dbReference>
<keyword evidence="2" id="KW-0067">ATP-binding</keyword>
<dbReference type="InterPro" id="IPR039421">
    <property type="entry name" value="Type_1_exporter"/>
</dbReference>
<dbReference type="InterPro" id="IPR003439">
    <property type="entry name" value="ABC_transporter-like_ATP-bd"/>
</dbReference>